<keyword evidence="6 9" id="KW-1133">Transmembrane helix</keyword>
<keyword evidence="8 9" id="KW-0975">Bacterial flagellum</keyword>
<dbReference type="PRINTS" id="PR00952">
    <property type="entry name" value="TYPE3IMQPROT"/>
</dbReference>
<name>A0A286RCM4_9BACT</name>
<dbReference type="PIRSF" id="PIRSF004669">
    <property type="entry name" value="FliQ"/>
    <property type="match status" value="1"/>
</dbReference>
<dbReference type="GO" id="GO:0044780">
    <property type="term" value="P:bacterial-type flagellum assembly"/>
    <property type="evidence" value="ECO:0007669"/>
    <property type="project" value="InterPro"/>
</dbReference>
<evidence type="ECO:0000256" key="5">
    <source>
        <dbReference type="ARBA" id="ARBA00022692"/>
    </source>
</evidence>
<dbReference type="PANTHER" id="PTHR34040:SF2">
    <property type="entry name" value="FLAGELLAR BIOSYNTHETIC PROTEIN FLIQ"/>
    <property type="match status" value="1"/>
</dbReference>
<dbReference type="PANTHER" id="PTHR34040">
    <property type="entry name" value="FLAGELLAR BIOSYNTHETIC PROTEIN FLIQ"/>
    <property type="match status" value="1"/>
</dbReference>
<evidence type="ECO:0000256" key="3">
    <source>
        <dbReference type="ARBA" id="ARBA00021718"/>
    </source>
</evidence>
<keyword evidence="7 9" id="KW-0472">Membrane</keyword>
<dbReference type="GO" id="GO:0009306">
    <property type="term" value="P:protein secretion"/>
    <property type="evidence" value="ECO:0007669"/>
    <property type="project" value="InterPro"/>
</dbReference>
<evidence type="ECO:0000256" key="8">
    <source>
        <dbReference type="ARBA" id="ARBA00023143"/>
    </source>
</evidence>
<evidence type="ECO:0000313" key="11">
    <source>
        <dbReference type="Proteomes" id="UP000215086"/>
    </source>
</evidence>
<accession>A0A286RCM4</accession>
<evidence type="ECO:0000256" key="6">
    <source>
        <dbReference type="ARBA" id="ARBA00022989"/>
    </source>
</evidence>
<comment type="subcellular location">
    <subcellularLocation>
        <location evidence="1 9">Cell membrane</location>
        <topology evidence="1">Multi-pass membrane protein</topology>
    </subcellularLocation>
    <subcellularLocation>
        <location evidence="9">Bacterial flagellum basal body</location>
    </subcellularLocation>
</comment>
<dbReference type="InterPro" id="IPR006305">
    <property type="entry name" value="FliQ"/>
</dbReference>
<feature type="transmembrane region" description="Helical" evidence="9">
    <location>
        <begin position="26"/>
        <end position="51"/>
    </location>
</feature>
<keyword evidence="5 9" id="KW-0812">Transmembrane</keyword>
<protein>
    <recommendedName>
        <fullName evidence="3 9">Flagellar biosynthetic protein FliQ</fullName>
    </recommendedName>
</protein>
<comment type="function">
    <text evidence="9">Role in flagellar biosynthesis.</text>
</comment>
<proteinExistence type="inferred from homology"/>
<evidence type="ECO:0000256" key="2">
    <source>
        <dbReference type="ARBA" id="ARBA00006156"/>
    </source>
</evidence>
<dbReference type="NCBIfam" id="TIGR01402">
    <property type="entry name" value="fliQ"/>
    <property type="match status" value="1"/>
</dbReference>
<evidence type="ECO:0000256" key="4">
    <source>
        <dbReference type="ARBA" id="ARBA00022475"/>
    </source>
</evidence>
<sequence length="102" mass="11273">MSKSPIKEIKEFAMDTQAAVDLFRTAIWVGFLISAPVLLAGMAVGLVLGLLQAVTQIQEQSLVFVPKVAVMVIVFLLTLPWMLVQMIEYSQELLKSMSGIIY</sequence>
<dbReference type="KEGG" id="ttf:THTE_1111"/>
<evidence type="ECO:0000256" key="7">
    <source>
        <dbReference type="ARBA" id="ARBA00023136"/>
    </source>
</evidence>
<keyword evidence="10" id="KW-0969">Cilium</keyword>
<keyword evidence="10" id="KW-0966">Cell projection</keyword>
<evidence type="ECO:0000256" key="9">
    <source>
        <dbReference type="RuleBase" id="RU364090"/>
    </source>
</evidence>
<keyword evidence="4 9" id="KW-1003">Cell membrane</keyword>
<reference evidence="10 11" key="1">
    <citation type="journal article" name="Front. Microbiol.">
        <title>Sugar Metabolism of the First Thermophilic Planctomycete Thermogutta terrifontis: Comparative Genomic and Transcriptomic Approaches.</title>
        <authorList>
            <person name="Elcheninov A.G."/>
            <person name="Menzel P."/>
            <person name="Gudbergsdottir S.R."/>
            <person name="Slesarev A.I."/>
            <person name="Kadnikov V.V."/>
            <person name="Krogh A."/>
            <person name="Bonch-Osmolovskaya E.A."/>
            <person name="Peng X."/>
            <person name="Kublanov I.V."/>
        </authorList>
    </citation>
    <scope>NUCLEOTIDE SEQUENCE [LARGE SCALE GENOMIC DNA]</scope>
    <source>
        <strain evidence="10 11">R1</strain>
    </source>
</reference>
<evidence type="ECO:0000256" key="1">
    <source>
        <dbReference type="ARBA" id="ARBA00004651"/>
    </source>
</evidence>
<dbReference type="GO" id="GO:0009425">
    <property type="term" value="C:bacterial-type flagellum basal body"/>
    <property type="evidence" value="ECO:0007669"/>
    <property type="project" value="UniProtKB-SubCell"/>
</dbReference>
<dbReference type="AlphaFoldDB" id="A0A286RCM4"/>
<comment type="similarity">
    <text evidence="2 9">Belongs to the FliQ/MopD/SpaQ family.</text>
</comment>
<gene>
    <name evidence="9" type="primary">fliQ</name>
    <name evidence="10" type="ORF">THTE_1111</name>
</gene>
<feature type="transmembrane region" description="Helical" evidence="9">
    <location>
        <begin position="63"/>
        <end position="84"/>
    </location>
</feature>
<dbReference type="EMBL" id="CP018477">
    <property type="protein sequence ID" value="ASV73713.1"/>
    <property type="molecule type" value="Genomic_DNA"/>
</dbReference>
<dbReference type="Pfam" id="PF01313">
    <property type="entry name" value="Bac_export_3"/>
    <property type="match status" value="1"/>
</dbReference>
<dbReference type="Proteomes" id="UP000215086">
    <property type="component" value="Chromosome"/>
</dbReference>
<evidence type="ECO:0000313" key="10">
    <source>
        <dbReference type="EMBL" id="ASV73713.1"/>
    </source>
</evidence>
<keyword evidence="11" id="KW-1185">Reference proteome</keyword>
<keyword evidence="10" id="KW-0282">Flagellum</keyword>
<dbReference type="GO" id="GO:0005886">
    <property type="term" value="C:plasma membrane"/>
    <property type="evidence" value="ECO:0007669"/>
    <property type="project" value="UniProtKB-SubCell"/>
</dbReference>
<dbReference type="InterPro" id="IPR002191">
    <property type="entry name" value="Bac_export_3"/>
</dbReference>
<organism evidence="10 11">
    <name type="scientific">Thermogutta terrifontis</name>
    <dbReference type="NCBI Taxonomy" id="1331910"/>
    <lineage>
        <taxon>Bacteria</taxon>
        <taxon>Pseudomonadati</taxon>
        <taxon>Planctomycetota</taxon>
        <taxon>Planctomycetia</taxon>
        <taxon>Pirellulales</taxon>
        <taxon>Thermoguttaceae</taxon>
        <taxon>Thermogutta</taxon>
    </lineage>
</organism>